<feature type="domain" description="BTB" evidence="1">
    <location>
        <begin position="23"/>
        <end position="96"/>
    </location>
</feature>
<feature type="domain" description="TLDc" evidence="2">
    <location>
        <begin position="281"/>
        <end position="455"/>
    </location>
</feature>
<dbReference type="Pfam" id="PF07534">
    <property type="entry name" value="TLD"/>
    <property type="match status" value="1"/>
</dbReference>
<evidence type="ECO:0000313" key="4">
    <source>
        <dbReference type="Proteomes" id="UP000022910"/>
    </source>
</evidence>
<reference evidence="3 4" key="1">
    <citation type="submission" date="2014-02" db="EMBL/GenBank/DDBJ databases">
        <title>Single nucleus genome sequencing reveals high similarity among nuclei of an endomycorrhizal fungus.</title>
        <authorList>
            <person name="Lin K."/>
            <person name="Geurts R."/>
            <person name="Zhang Z."/>
            <person name="Limpens E."/>
            <person name="Saunders D.G."/>
            <person name="Mu D."/>
            <person name="Pang E."/>
            <person name="Cao H."/>
            <person name="Cha H."/>
            <person name="Lin T."/>
            <person name="Zhou Q."/>
            <person name="Shang Y."/>
            <person name="Li Y."/>
            <person name="Ivanov S."/>
            <person name="Sharma T."/>
            <person name="Velzen R.V."/>
            <person name="Ruijter N.D."/>
            <person name="Aanen D.K."/>
            <person name="Win J."/>
            <person name="Kamoun S."/>
            <person name="Bisseling T."/>
            <person name="Huang S."/>
        </authorList>
    </citation>
    <scope>NUCLEOTIDE SEQUENCE [LARGE SCALE GENOMIC DNA]</scope>
    <source>
        <strain evidence="4">DAOM197198w</strain>
    </source>
</reference>
<evidence type="ECO:0008006" key="5">
    <source>
        <dbReference type="Google" id="ProtNLM"/>
    </source>
</evidence>
<comment type="caution">
    <text evidence="3">The sequence shown here is derived from an EMBL/GenBank/DDBJ whole genome shotgun (WGS) entry which is preliminary data.</text>
</comment>
<proteinExistence type="predicted"/>
<gene>
    <name evidence="3" type="ORF">RirG_098000</name>
</gene>
<evidence type="ECO:0000313" key="3">
    <source>
        <dbReference type="EMBL" id="EXX69234.1"/>
    </source>
</evidence>
<dbReference type="EMBL" id="JEMT01016914">
    <property type="protein sequence ID" value="EXX69234.1"/>
    <property type="molecule type" value="Genomic_DNA"/>
</dbReference>
<dbReference type="CDD" id="cd18186">
    <property type="entry name" value="BTB_POZ_ZBTB_KLHL-like"/>
    <property type="match status" value="1"/>
</dbReference>
<dbReference type="InterPro" id="IPR006571">
    <property type="entry name" value="TLDc_dom"/>
</dbReference>
<evidence type="ECO:0000259" key="2">
    <source>
        <dbReference type="PROSITE" id="PS51886"/>
    </source>
</evidence>
<dbReference type="Gene3D" id="3.30.710.10">
    <property type="entry name" value="Potassium Channel Kv1.1, Chain A"/>
    <property type="match status" value="1"/>
</dbReference>
<name>A0A015KNT7_RHIIW</name>
<dbReference type="Proteomes" id="UP000022910">
    <property type="component" value="Unassembled WGS sequence"/>
</dbReference>
<evidence type="ECO:0000259" key="1">
    <source>
        <dbReference type="PROSITE" id="PS50097"/>
    </source>
</evidence>
<dbReference type="PROSITE" id="PS50097">
    <property type="entry name" value="BTB"/>
    <property type="match status" value="1"/>
</dbReference>
<dbReference type="InterPro" id="IPR000210">
    <property type="entry name" value="BTB/POZ_dom"/>
</dbReference>
<dbReference type="SMART" id="SM00225">
    <property type="entry name" value="BTB"/>
    <property type="match status" value="1"/>
</dbReference>
<dbReference type="PANTHER" id="PTHR45774:SF3">
    <property type="entry name" value="BTB (POZ) DOMAIN-CONTAINING 2B-RELATED"/>
    <property type="match status" value="1"/>
</dbReference>
<dbReference type="InterPro" id="IPR011333">
    <property type="entry name" value="SKP1/BTB/POZ_sf"/>
</dbReference>
<dbReference type="SUPFAM" id="SSF54695">
    <property type="entry name" value="POZ domain"/>
    <property type="match status" value="1"/>
</dbReference>
<dbReference type="HOGENOM" id="CLU_021542_0_1_1"/>
<organism evidence="3 4">
    <name type="scientific">Rhizophagus irregularis (strain DAOM 197198w)</name>
    <name type="common">Glomus intraradices</name>
    <dbReference type="NCBI Taxonomy" id="1432141"/>
    <lineage>
        <taxon>Eukaryota</taxon>
        <taxon>Fungi</taxon>
        <taxon>Fungi incertae sedis</taxon>
        <taxon>Mucoromycota</taxon>
        <taxon>Glomeromycotina</taxon>
        <taxon>Glomeromycetes</taxon>
        <taxon>Glomerales</taxon>
        <taxon>Glomeraceae</taxon>
        <taxon>Rhizophagus</taxon>
    </lineage>
</organism>
<accession>A0A015KNT7</accession>
<keyword evidence="4" id="KW-1185">Reference proteome</keyword>
<dbReference type="Pfam" id="PF00651">
    <property type="entry name" value="BTB"/>
    <property type="match status" value="1"/>
</dbReference>
<dbReference type="PROSITE" id="PS51886">
    <property type="entry name" value="TLDC"/>
    <property type="match status" value="1"/>
</dbReference>
<sequence>MSHEYCQEVLNDFEKLLTTEIGFDVIIYAGENENVKELHAHSNILCTRSQYFYAAFFNEWAEKKDGKFIFNKPNIPPKLFNVILRFIYCGKINLTNLQISEVLNLLISVDELNIQSLISYIRNYLIQNEDKFLKQNPIVILETVYQHESFTDFWNYFFEIICEEPKILFDSDKFISIKIPLLKLFLERDDLNLEECIIWDSLLKWGLAQNPSISHDITKWSKEDIIIMEKTFHEFIPLIKFYCISSDEFLEKVYPFKELLPKDLIVDLVRFHTAPKRYDSTIIKRKQFAILASWIDKKEKSHYGVRNIPCYFNLLYRASRDSFSPAAFHVECDNKGATIVVAKITNSERIVGGYNPLQWDSSNTWKATIDSFIYLFTDRNDIETANVGYSNGNQYSIRNLSDHGLAFGGGCDLYFNNDGNWHSGNISYDYNNSYPKIEGIPVRFKVDDYEVFQIIKNQD</sequence>
<dbReference type="AlphaFoldDB" id="A0A015KNT7"/>
<protein>
    <recommendedName>
        <fullName evidence="5">Btb/poz domain-containing protein 19-like</fullName>
    </recommendedName>
</protein>
<dbReference type="PANTHER" id="PTHR45774">
    <property type="entry name" value="BTB/POZ DOMAIN-CONTAINING"/>
    <property type="match status" value="1"/>
</dbReference>